<evidence type="ECO:0000313" key="4">
    <source>
        <dbReference type="Proteomes" id="UP000251035"/>
    </source>
</evidence>
<comment type="caution">
    <text evidence="2">The sequence shown here is derived from an EMBL/GenBank/DDBJ whole genome shotgun (WGS) entry which is preliminary data.</text>
</comment>
<dbReference type="AlphaFoldDB" id="A0A3A5LHK0"/>
<dbReference type="EMBL" id="QZWB01000012">
    <property type="protein sequence ID" value="RJT45230.1"/>
    <property type="molecule type" value="Genomic_DNA"/>
</dbReference>
<dbReference type="Proteomes" id="UP000306421">
    <property type="component" value="Unassembled WGS sequence"/>
</dbReference>
<evidence type="ECO:0000313" key="5">
    <source>
        <dbReference type="Proteomes" id="UP000270757"/>
    </source>
</evidence>
<dbReference type="InterPro" id="IPR036424">
    <property type="entry name" value="UPP_synth-like_sf"/>
</dbReference>
<keyword evidence="4" id="KW-1185">Reference proteome</keyword>
<protein>
    <submittedName>
        <fullName evidence="2">Uncharacterized protein</fullName>
    </submittedName>
</protein>
<reference evidence="1 4" key="1">
    <citation type="submission" date="2018-04" db="EMBL/GenBank/DDBJ databases">
        <title>Whole genome sequence comparison of clinical and drinking water Legionella pneumophila isolates associated with the Flint Water Crisis.</title>
        <authorList>
            <person name="Garner E."/>
            <person name="Brown C."/>
            <person name="Schwake O."/>
            <person name="Coil D."/>
            <person name="Jospin G."/>
            <person name="Eisen J."/>
            <person name="Edwards M."/>
            <person name="Pruden A."/>
        </authorList>
    </citation>
    <scope>NUCLEOTIDE SEQUENCE [LARGE SCALE GENOMIC DNA]</scope>
    <source>
        <strain evidence="1 4">Genessee03</strain>
    </source>
</reference>
<dbReference type="RefSeq" id="WP_108294195.1">
    <property type="nucleotide sequence ID" value="NZ_CAAAIR010000012.1"/>
</dbReference>
<dbReference type="Proteomes" id="UP000270757">
    <property type="component" value="Unassembled WGS sequence"/>
</dbReference>
<evidence type="ECO:0000313" key="3">
    <source>
        <dbReference type="EMBL" id="TID40724.1"/>
    </source>
</evidence>
<name>A0A3A5LHK0_9GAMM</name>
<dbReference type="EMBL" id="QFGG01000011">
    <property type="protein sequence ID" value="TID40724.1"/>
    <property type="molecule type" value="Genomic_DNA"/>
</dbReference>
<reference evidence="3 6" key="2">
    <citation type="submission" date="2018-04" db="EMBL/GenBank/DDBJ databases">
        <title>Whole genome sequence comparison of clinical and drinking water Legionella pneumophila isolates.</title>
        <authorList>
            <person name="Garner E."/>
        </authorList>
    </citation>
    <scope>NUCLEOTIDE SEQUENCE [LARGE SCALE GENOMIC DNA]</scope>
    <source>
        <strain evidence="3 6">WH02</strain>
    </source>
</reference>
<dbReference type="Gene3D" id="3.40.1180.10">
    <property type="entry name" value="Decaprenyl diphosphate synthase-like"/>
    <property type="match status" value="1"/>
</dbReference>
<dbReference type="EMBL" id="QCXM01000010">
    <property type="protein sequence ID" value="PUT46484.1"/>
    <property type="molecule type" value="Genomic_DNA"/>
</dbReference>
<sequence>MSESEVFELVYPRQLNLSVLLNGTRRWYLTQQFEKPPEAELNHAELLDLILINMADLFKSMAHLGVYRIFAPAYSKVQPFRDKPAHKSLLNGIVNLHRHEALLALYQQMEFKVYFPGDLSFLPETKAQEMKQFSKSTLKNKRHVLYYDLNYQNSYNYLFKLAYDFSQIHHRPPTWEDMVELYYDDKALGELNILICNGRFYGRTGIPPLMGNLSSERIYATAVSPLLMTPTVLRRILYDYLYVNPPQGVHYRDISQDDLLRLKVYYEANKDKLLGLTQEYGQFIYPLEELVLPNAFFNPRQLN</sequence>
<dbReference type="SUPFAM" id="SSF64005">
    <property type="entry name" value="Undecaprenyl diphosphate synthase"/>
    <property type="match status" value="1"/>
</dbReference>
<proteinExistence type="predicted"/>
<reference evidence="2 5" key="3">
    <citation type="submission" date="2018-09" db="EMBL/GenBank/DDBJ databases">
        <title>Draft genome sequences of Legionella taurinensis isolated from water samples.</title>
        <authorList>
            <person name="Chakeri A."/>
            <person name="Allerberger F."/>
            <person name="Kundi M."/>
            <person name="Ruppitsch W."/>
            <person name="Schmid D."/>
        </authorList>
    </citation>
    <scope>NUCLEOTIDE SEQUENCE [LARGE SCALE GENOMIC DNA]</scope>
    <source>
        <strain evidence="2 5">4570-18-6</strain>
    </source>
</reference>
<dbReference type="GO" id="GO:0016765">
    <property type="term" value="F:transferase activity, transferring alkyl or aryl (other than methyl) groups"/>
    <property type="evidence" value="ECO:0007669"/>
    <property type="project" value="InterPro"/>
</dbReference>
<gene>
    <name evidence="2" type="ORF">D6J04_10990</name>
    <name evidence="1" type="ORF">DB745_10265</name>
    <name evidence="3" type="ORF">DIZ81_11375</name>
</gene>
<evidence type="ECO:0000313" key="1">
    <source>
        <dbReference type="EMBL" id="PUT46484.1"/>
    </source>
</evidence>
<dbReference type="Proteomes" id="UP000251035">
    <property type="component" value="Unassembled WGS sequence"/>
</dbReference>
<evidence type="ECO:0000313" key="2">
    <source>
        <dbReference type="EMBL" id="RJT45230.1"/>
    </source>
</evidence>
<evidence type="ECO:0000313" key="6">
    <source>
        <dbReference type="Proteomes" id="UP000306421"/>
    </source>
</evidence>
<accession>A0A3A5LHK0</accession>
<dbReference type="GeneID" id="48948264"/>
<organism evidence="2 5">
    <name type="scientific">Legionella taurinensis</name>
    <dbReference type="NCBI Taxonomy" id="70611"/>
    <lineage>
        <taxon>Bacteria</taxon>
        <taxon>Pseudomonadati</taxon>
        <taxon>Pseudomonadota</taxon>
        <taxon>Gammaproteobacteria</taxon>
        <taxon>Legionellales</taxon>
        <taxon>Legionellaceae</taxon>
        <taxon>Legionella</taxon>
    </lineage>
</organism>